<dbReference type="Pfam" id="PF02541">
    <property type="entry name" value="Ppx-GppA"/>
    <property type="match status" value="1"/>
</dbReference>
<dbReference type="PANTHER" id="PTHR30005">
    <property type="entry name" value="EXOPOLYPHOSPHATASE"/>
    <property type="match status" value="1"/>
</dbReference>
<comment type="caution">
    <text evidence="5">The sequence shown here is derived from an EMBL/GenBank/DDBJ whole genome shotgun (WGS) entry which is preliminary data.</text>
</comment>
<evidence type="ECO:0000313" key="5">
    <source>
        <dbReference type="EMBL" id="GHO94130.1"/>
    </source>
</evidence>
<dbReference type="Gene3D" id="3.30.420.40">
    <property type="match status" value="1"/>
</dbReference>
<evidence type="ECO:0000259" key="4">
    <source>
        <dbReference type="Pfam" id="PF05235"/>
    </source>
</evidence>
<feature type="domain" description="Ppx/GppA phosphatase N-terminal" evidence="3">
    <location>
        <begin position="2"/>
        <end position="261"/>
    </location>
</feature>
<feature type="domain" description="CHAD" evidence="4">
    <location>
        <begin position="315"/>
        <end position="439"/>
    </location>
</feature>
<sequence>MVRLGESVKNAGEVTPDKREAVIAAVRQYLEKARESGVERVIAVATQATRQARNRDAFLEDVRRETGQSVNLISGNVEAALTYHGAISRPDTPADAGVLDVGGGSSELVTGHDRHITWLVSLPIGSGWLHDQYLLSDPPKEDEITEAQKFLHDYLRDLQVPELPPSLIATGSSAKELLKICKQALHKDDGSDQMNRQDLVACQGLLHSLPAQEIAQRYGQQIERAQVLPGGALLLLEMMNYLKLDEVRVTNQGVPEGALLAYARYGDQWLEHAEVNVEDERVGKVPPLPKETVQSEQAQQQQETLIDSARQELPKRVKKFAEWRKDVLKDEDIENVHKMRVASRRLRATMDAYEAACKPKPFKKAYRNVQQAADLLGRVRDTDVMLQHLQEREQQAATQEQAGMQWLASRLQVYRKEQVQALEGFLQNFDEDALRKQIEGSIVKGGSSNGKGQTH</sequence>
<dbReference type="SUPFAM" id="SSF53067">
    <property type="entry name" value="Actin-like ATPase domain"/>
    <property type="match status" value="2"/>
</dbReference>
<dbReference type="InterPro" id="IPR007899">
    <property type="entry name" value="CHAD_dom"/>
</dbReference>
<reference evidence="5" key="1">
    <citation type="submission" date="2020-10" db="EMBL/GenBank/DDBJ databases">
        <title>Taxonomic study of unclassified bacteria belonging to the class Ktedonobacteria.</title>
        <authorList>
            <person name="Yabe S."/>
            <person name="Wang C.M."/>
            <person name="Zheng Y."/>
            <person name="Sakai Y."/>
            <person name="Cavaletti L."/>
            <person name="Monciardini P."/>
            <person name="Donadio S."/>
        </authorList>
    </citation>
    <scope>NUCLEOTIDE SEQUENCE</scope>
    <source>
        <strain evidence="5">ID150040</strain>
    </source>
</reference>
<protein>
    <recommendedName>
        <fullName evidence="7">CHAD domain-containing protein</fullName>
    </recommendedName>
</protein>
<dbReference type="GO" id="GO:0016462">
    <property type="term" value="F:pyrophosphatase activity"/>
    <property type="evidence" value="ECO:0007669"/>
    <property type="project" value="TreeGrafter"/>
</dbReference>
<comment type="similarity">
    <text evidence="1">Belongs to the GppA/Ppx family.</text>
</comment>
<evidence type="ECO:0000259" key="3">
    <source>
        <dbReference type="Pfam" id="PF02541"/>
    </source>
</evidence>
<name>A0A8J3IKG8_9CHLR</name>
<accession>A0A8J3IKG8</accession>
<evidence type="ECO:0000313" key="6">
    <source>
        <dbReference type="Proteomes" id="UP000597444"/>
    </source>
</evidence>
<keyword evidence="6" id="KW-1185">Reference proteome</keyword>
<dbReference type="Proteomes" id="UP000597444">
    <property type="component" value="Unassembled WGS sequence"/>
</dbReference>
<gene>
    <name evidence="5" type="ORF">KSF_041780</name>
</gene>
<evidence type="ECO:0008006" key="7">
    <source>
        <dbReference type="Google" id="ProtNLM"/>
    </source>
</evidence>
<evidence type="ECO:0000256" key="2">
    <source>
        <dbReference type="SAM" id="MobiDB-lite"/>
    </source>
</evidence>
<dbReference type="Pfam" id="PF05235">
    <property type="entry name" value="CHAD"/>
    <property type="match status" value="1"/>
</dbReference>
<dbReference type="InterPro" id="IPR038186">
    <property type="entry name" value="CHAD_dom_sf"/>
</dbReference>
<dbReference type="InterPro" id="IPR043129">
    <property type="entry name" value="ATPase_NBD"/>
</dbReference>
<evidence type="ECO:0000256" key="1">
    <source>
        <dbReference type="ARBA" id="ARBA00007125"/>
    </source>
</evidence>
<dbReference type="AlphaFoldDB" id="A0A8J3IKG8"/>
<dbReference type="InterPro" id="IPR003695">
    <property type="entry name" value="Ppx_GppA_N"/>
</dbReference>
<dbReference type="EMBL" id="BNJK01000001">
    <property type="protein sequence ID" value="GHO94130.1"/>
    <property type="molecule type" value="Genomic_DNA"/>
</dbReference>
<dbReference type="InterPro" id="IPR050273">
    <property type="entry name" value="GppA/Ppx_hydrolase"/>
</dbReference>
<dbReference type="Gene3D" id="3.30.420.150">
    <property type="entry name" value="Exopolyphosphatase. Domain 2"/>
    <property type="match status" value="1"/>
</dbReference>
<dbReference type="CDD" id="cd24056">
    <property type="entry name" value="ASKHA_NBD_MtPPX1-like"/>
    <property type="match status" value="1"/>
</dbReference>
<feature type="compositionally biased region" description="Low complexity" evidence="2">
    <location>
        <begin position="294"/>
        <end position="303"/>
    </location>
</feature>
<dbReference type="Gene3D" id="1.40.20.10">
    <property type="entry name" value="CHAD domain"/>
    <property type="match status" value="1"/>
</dbReference>
<feature type="region of interest" description="Disordered" evidence="2">
    <location>
        <begin position="288"/>
        <end position="308"/>
    </location>
</feature>
<organism evidence="5 6">
    <name type="scientific">Reticulibacter mediterranei</name>
    <dbReference type="NCBI Taxonomy" id="2778369"/>
    <lineage>
        <taxon>Bacteria</taxon>
        <taxon>Bacillati</taxon>
        <taxon>Chloroflexota</taxon>
        <taxon>Ktedonobacteria</taxon>
        <taxon>Ktedonobacterales</taxon>
        <taxon>Reticulibacteraceae</taxon>
        <taxon>Reticulibacter</taxon>
    </lineage>
</organism>
<proteinExistence type="inferred from homology"/>
<dbReference type="PANTHER" id="PTHR30005:SF0">
    <property type="entry name" value="RETROGRADE REGULATION PROTEIN 2"/>
    <property type="match status" value="1"/>
</dbReference>